<dbReference type="GeneID" id="18760743"/>
<organism evidence="3 4">
    <name type="scientific">Marssonina brunnea f. sp. multigermtubi (strain MB_m1)</name>
    <name type="common">Marssonina leaf spot fungus</name>
    <dbReference type="NCBI Taxonomy" id="1072389"/>
    <lineage>
        <taxon>Eukaryota</taxon>
        <taxon>Fungi</taxon>
        <taxon>Dikarya</taxon>
        <taxon>Ascomycota</taxon>
        <taxon>Pezizomycotina</taxon>
        <taxon>Leotiomycetes</taxon>
        <taxon>Helotiales</taxon>
        <taxon>Drepanopezizaceae</taxon>
        <taxon>Drepanopeziza</taxon>
    </lineage>
</organism>
<evidence type="ECO:0000313" key="4">
    <source>
        <dbReference type="Proteomes" id="UP000006753"/>
    </source>
</evidence>
<dbReference type="OrthoDB" id="3530645at2759"/>
<evidence type="ECO:0000256" key="1">
    <source>
        <dbReference type="SAM" id="Coils"/>
    </source>
</evidence>
<feature type="region of interest" description="Disordered" evidence="2">
    <location>
        <begin position="372"/>
        <end position="443"/>
    </location>
</feature>
<feature type="compositionally biased region" description="Polar residues" evidence="2">
    <location>
        <begin position="401"/>
        <end position="411"/>
    </location>
</feature>
<feature type="coiled-coil region" evidence="1">
    <location>
        <begin position="59"/>
        <end position="86"/>
    </location>
</feature>
<keyword evidence="4" id="KW-1185">Reference proteome</keyword>
<protein>
    <submittedName>
        <fullName evidence="3">Uncharacterized protein</fullName>
    </submittedName>
</protein>
<reference evidence="3 4" key="1">
    <citation type="journal article" date="2012" name="BMC Genomics">
        <title>Sequencing the genome of Marssonina brunnea reveals fungus-poplar co-evolution.</title>
        <authorList>
            <person name="Zhu S."/>
            <person name="Cao Y.-Z."/>
            <person name="Jiang C."/>
            <person name="Tan B.-Y."/>
            <person name="Wang Z."/>
            <person name="Feng S."/>
            <person name="Zhang L."/>
            <person name="Su X.-H."/>
            <person name="Brejova B."/>
            <person name="Vinar T."/>
            <person name="Xu M."/>
            <person name="Wang M.-X."/>
            <person name="Zhang S.-G."/>
            <person name="Huang M.-R."/>
            <person name="Wu R."/>
            <person name="Zhou Y."/>
        </authorList>
    </citation>
    <scope>NUCLEOTIDE SEQUENCE [LARGE SCALE GENOMIC DNA]</scope>
    <source>
        <strain evidence="3 4">MB_m1</strain>
    </source>
</reference>
<feature type="compositionally biased region" description="Polar residues" evidence="2">
    <location>
        <begin position="198"/>
        <end position="211"/>
    </location>
</feature>
<evidence type="ECO:0000313" key="3">
    <source>
        <dbReference type="EMBL" id="EKD17231.1"/>
    </source>
</evidence>
<sequence length="443" mass="49061">MAAPPSAPSLAGLAAERLWETQIRREHQVLLKQVRDIGAQRDTDLANLDRSREEITQLIIALQGRIDERERQINEQNCKIEEMETRHTEFEFYVRQLMGSWVSAERLEEIMATPAAIDYCSAATDLLGSPSQDEPRGSIEVAFENARTRPPPRVANRKRSKSVLQPVIEDSSARSPTKVQFFRKPAVPPARAVRSPSIVDSQKRPTTTRPTNGDPPRASPMTRSRSRSKSSERPRGPQSAKLPPKPTSVKIPKLSQGRRTFKAYYEQATAIFNDLGIKFQETELDFVSAFIKGIFTKKTATELTNMLEQSHMSKVTPDGTYVVICTWDELGEAVRDVGLDVKQPIVVKRRARDSLTPAAMLHMTKEVASFRAAISSPMDQSNSRGSRSSRRPVEDPGPGNGVSSTATTEVQQAEEAGFNRGKATRVSAAAQGGKKGGVRNDKR</sequence>
<dbReference type="HOGENOM" id="CLU_618309_0_0_1"/>
<dbReference type="EMBL" id="JH921437">
    <property type="protein sequence ID" value="EKD17231.1"/>
    <property type="molecule type" value="Genomic_DNA"/>
</dbReference>
<gene>
    <name evidence="3" type="ORF">MBM_04808</name>
</gene>
<dbReference type="InParanoid" id="K1WW32"/>
<evidence type="ECO:0000256" key="2">
    <source>
        <dbReference type="SAM" id="MobiDB-lite"/>
    </source>
</evidence>
<name>K1WW32_MARBU</name>
<dbReference type="RefSeq" id="XP_007292697.1">
    <property type="nucleotide sequence ID" value="XM_007292635.1"/>
</dbReference>
<dbReference type="Proteomes" id="UP000006753">
    <property type="component" value="Unassembled WGS sequence"/>
</dbReference>
<accession>K1WW32</accession>
<feature type="region of interest" description="Disordered" evidence="2">
    <location>
        <begin position="143"/>
        <end position="253"/>
    </location>
</feature>
<keyword evidence="1" id="KW-0175">Coiled coil</keyword>
<dbReference type="OMA" id="DEICKIM"/>
<proteinExistence type="predicted"/>
<dbReference type="AlphaFoldDB" id="K1WW32"/>
<dbReference type="KEGG" id="mbe:MBM_04808"/>